<comment type="similarity">
    <text evidence="1 4">Belongs to the D-isomer specific 2-hydroxyacid dehydrogenase family.</text>
</comment>
<dbReference type="SUPFAM" id="SSF51735">
    <property type="entry name" value="NAD(P)-binding Rossmann-fold domains"/>
    <property type="match status" value="1"/>
</dbReference>
<comment type="caution">
    <text evidence="7">The sequence shown here is derived from an EMBL/GenBank/DDBJ whole genome shotgun (WGS) entry which is preliminary data.</text>
</comment>
<dbReference type="SUPFAM" id="SSF52283">
    <property type="entry name" value="Formate/glycerate dehydrogenase catalytic domain-like"/>
    <property type="match status" value="1"/>
</dbReference>
<reference evidence="7 8" key="1">
    <citation type="journal article" date="2015" name="Genome Announc.">
        <title>Expanding the biotechnology potential of lactobacilli through comparative genomics of 213 strains and associated genera.</title>
        <authorList>
            <person name="Sun Z."/>
            <person name="Harris H.M."/>
            <person name="McCann A."/>
            <person name="Guo C."/>
            <person name="Argimon S."/>
            <person name="Zhang W."/>
            <person name="Yang X."/>
            <person name="Jeffery I.B."/>
            <person name="Cooney J.C."/>
            <person name="Kagawa T.F."/>
            <person name="Liu W."/>
            <person name="Song Y."/>
            <person name="Salvetti E."/>
            <person name="Wrobel A."/>
            <person name="Rasinkangas P."/>
            <person name="Parkhill J."/>
            <person name="Rea M.C."/>
            <person name="O'Sullivan O."/>
            <person name="Ritari J."/>
            <person name="Douillard F.P."/>
            <person name="Paul Ross R."/>
            <person name="Yang R."/>
            <person name="Briner A.E."/>
            <person name="Felis G.E."/>
            <person name="de Vos W.M."/>
            <person name="Barrangou R."/>
            <person name="Klaenhammer T.R."/>
            <person name="Caufield P.W."/>
            <person name="Cui Y."/>
            <person name="Zhang H."/>
            <person name="O'Toole P.W."/>
        </authorList>
    </citation>
    <scope>NUCLEOTIDE SEQUENCE [LARGE SCALE GENOMIC DNA]</scope>
    <source>
        <strain evidence="7 8">DSM 19910</strain>
    </source>
</reference>
<evidence type="ECO:0000256" key="2">
    <source>
        <dbReference type="ARBA" id="ARBA00023002"/>
    </source>
</evidence>
<evidence type="ECO:0000256" key="4">
    <source>
        <dbReference type="RuleBase" id="RU003719"/>
    </source>
</evidence>
<organism evidence="7 8">
    <name type="scientific">Liquorilactobacillus capillatus DSM 19910</name>
    <dbReference type="NCBI Taxonomy" id="1423731"/>
    <lineage>
        <taxon>Bacteria</taxon>
        <taxon>Bacillati</taxon>
        <taxon>Bacillota</taxon>
        <taxon>Bacilli</taxon>
        <taxon>Lactobacillales</taxon>
        <taxon>Lactobacillaceae</taxon>
        <taxon>Liquorilactobacillus</taxon>
    </lineage>
</organism>
<dbReference type="RefSeq" id="WP_057744183.1">
    <property type="nucleotide sequence ID" value="NZ_AZEF01000027.1"/>
</dbReference>
<accession>A0A0R1M0K0</accession>
<dbReference type="InterPro" id="IPR036291">
    <property type="entry name" value="NAD(P)-bd_dom_sf"/>
</dbReference>
<evidence type="ECO:0000313" key="7">
    <source>
        <dbReference type="EMBL" id="KRL01129.1"/>
    </source>
</evidence>
<dbReference type="STRING" id="1423731.FC81_GL001268"/>
<dbReference type="PATRIC" id="fig|1423731.3.peg.1301"/>
<evidence type="ECO:0000259" key="5">
    <source>
        <dbReference type="Pfam" id="PF00389"/>
    </source>
</evidence>
<dbReference type="PROSITE" id="PS00670">
    <property type="entry name" value="D_2_HYDROXYACID_DH_2"/>
    <property type="match status" value="1"/>
</dbReference>
<keyword evidence="3" id="KW-0520">NAD</keyword>
<keyword evidence="8" id="KW-1185">Reference proteome</keyword>
<evidence type="ECO:0000256" key="3">
    <source>
        <dbReference type="ARBA" id="ARBA00023027"/>
    </source>
</evidence>
<feature type="domain" description="D-isomer specific 2-hydroxyacid dehydrogenase NAD-binding" evidence="6">
    <location>
        <begin position="110"/>
        <end position="289"/>
    </location>
</feature>
<dbReference type="FunFam" id="3.40.50.720:FF:000203">
    <property type="entry name" value="D-3-phosphoglycerate dehydrogenase (SerA)"/>
    <property type="match status" value="1"/>
</dbReference>
<sequence length="320" mass="35262">MKLVVLDGYALNSGDLSWKEFAKLGELKVYDRTPYTDTAEILRRIGDAEIVFTNKTPLEQQVIEQAPNLRYIGVLATGYNVIDLEAAAKKKITVTNVPAYGTEAVAQAVFALLLEITNQVSLHSNAVHTGEWTKNPDFTFRKTPLIELSGKTFGLIGFGRIAQATAQIAHAMGMKVIFYNHRPKEINKPWIRQVPLDELLAQADIISLHIPQTKTTTNFINQEKITKMRNGVILLNTARGGLLNEKDVAAALNSGKIFAAGVDVVSTEPISSDNPLLTAKNCFITPHIAWAPVETRERLLQICLANVKAFLTGETKNNII</sequence>
<evidence type="ECO:0000259" key="6">
    <source>
        <dbReference type="Pfam" id="PF02826"/>
    </source>
</evidence>
<dbReference type="GO" id="GO:0016616">
    <property type="term" value="F:oxidoreductase activity, acting on the CH-OH group of donors, NAD or NADP as acceptor"/>
    <property type="evidence" value="ECO:0007669"/>
    <property type="project" value="InterPro"/>
</dbReference>
<proteinExistence type="inferred from homology"/>
<evidence type="ECO:0000313" key="8">
    <source>
        <dbReference type="Proteomes" id="UP000051621"/>
    </source>
</evidence>
<dbReference type="GO" id="GO:0051287">
    <property type="term" value="F:NAD binding"/>
    <property type="evidence" value="ECO:0007669"/>
    <property type="project" value="InterPro"/>
</dbReference>
<dbReference type="EMBL" id="AZEF01000027">
    <property type="protein sequence ID" value="KRL01129.1"/>
    <property type="molecule type" value="Genomic_DNA"/>
</dbReference>
<dbReference type="InterPro" id="IPR006140">
    <property type="entry name" value="D-isomer_DH_NAD-bd"/>
</dbReference>
<dbReference type="Proteomes" id="UP000051621">
    <property type="component" value="Unassembled WGS sequence"/>
</dbReference>
<dbReference type="InterPro" id="IPR029753">
    <property type="entry name" value="D-isomer_DH_CS"/>
</dbReference>
<name>A0A0R1M0K0_9LACO</name>
<dbReference type="AlphaFoldDB" id="A0A0R1M0K0"/>
<dbReference type="Gene3D" id="3.40.50.720">
    <property type="entry name" value="NAD(P)-binding Rossmann-like Domain"/>
    <property type="match status" value="2"/>
</dbReference>
<dbReference type="PANTHER" id="PTHR43761">
    <property type="entry name" value="D-ISOMER SPECIFIC 2-HYDROXYACID DEHYDROGENASE FAMILY PROTEIN (AFU_ORTHOLOGUE AFUA_1G13630)"/>
    <property type="match status" value="1"/>
</dbReference>
<dbReference type="Pfam" id="PF02826">
    <property type="entry name" value="2-Hacid_dh_C"/>
    <property type="match status" value="1"/>
</dbReference>
<dbReference type="OrthoDB" id="9805416at2"/>
<evidence type="ECO:0000256" key="1">
    <source>
        <dbReference type="ARBA" id="ARBA00005854"/>
    </source>
</evidence>
<protein>
    <submittedName>
        <fullName evidence="7">Glycerate dehydrogenase</fullName>
    </submittedName>
</protein>
<dbReference type="PROSITE" id="PS00671">
    <property type="entry name" value="D_2_HYDROXYACID_DH_3"/>
    <property type="match status" value="1"/>
</dbReference>
<dbReference type="Pfam" id="PF00389">
    <property type="entry name" value="2-Hacid_dh"/>
    <property type="match status" value="1"/>
</dbReference>
<keyword evidence="2 4" id="KW-0560">Oxidoreductase</keyword>
<dbReference type="CDD" id="cd12162">
    <property type="entry name" value="2-Hacid_dh_4"/>
    <property type="match status" value="1"/>
</dbReference>
<dbReference type="InterPro" id="IPR050418">
    <property type="entry name" value="D-iso_2-hydroxyacid_DH_PdxB"/>
</dbReference>
<dbReference type="PANTHER" id="PTHR43761:SF1">
    <property type="entry name" value="D-ISOMER SPECIFIC 2-HYDROXYACID DEHYDROGENASE CATALYTIC DOMAIN-CONTAINING PROTEIN-RELATED"/>
    <property type="match status" value="1"/>
</dbReference>
<gene>
    <name evidence="7" type="ORF">FC81_GL001268</name>
</gene>
<feature type="domain" description="D-isomer specific 2-hydroxyacid dehydrogenase catalytic" evidence="5">
    <location>
        <begin position="20"/>
        <end position="319"/>
    </location>
</feature>
<dbReference type="InterPro" id="IPR006139">
    <property type="entry name" value="D-isomer_2_OHA_DH_cat_dom"/>
</dbReference>